<organism evidence="1 2">
    <name type="scientific">Lymnaea stagnalis</name>
    <name type="common">Great pond snail</name>
    <name type="synonym">Helix stagnalis</name>
    <dbReference type="NCBI Taxonomy" id="6523"/>
    <lineage>
        <taxon>Eukaryota</taxon>
        <taxon>Metazoa</taxon>
        <taxon>Spiralia</taxon>
        <taxon>Lophotrochozoa</taxon>
        <taxon>Mollusca</taxon>
        <taxon>Gastropoda</taxon>
        <taxon>Heterobranchia</taxon>
        <taxon>Euthyneura</taxon>
        <taxon>Panpulmonata</taxon>
        <taxon>Hygrophila</taxon>
        <taxon>Lymnaeoidea</taxon>
        <taxon>Lymnaeidae</taxon>
        <taxon>Lymnaea</taxon>
    </lineage>
</organism>
<gene>
    <name evidence="1" type="ORF">GSLYS_00002465001</name>
</gene>
<proteinExistence type="predicted"/>
<evidence type="ECO:0000313" key="1">
    <source>
        <dbReference type="EMBL" id="CAL1528295.1"/>
    </source>
</evidence>
<accession>A0AAV2H581</accession>
<reference evidence="1 2" key="1">
    <citation type="submission" date="2024-04" db="EMBL/GenBank/DDBJ databases">
        <authorList>
            <consortium name="Genoscope - CEA"/>
            <person name="William W."/>
        </authorList>
    </citation>
    <scope>NUCLEOTIDE SEQUENCE [LARGE SCALE GENOMIC DNA]</scope>
</reference>
<sequence>MGAALEFAVSEKLLGVVLPATDLLEDTITLSKALNMGLVVLVWSDRALTPATKSSLVRMRIDGLVSERIDFSLNSRTGHELFKLPLKEREKLSLPFIILDGGLDIVPRFAKTKEIGAGVSVEN</sequence>
<dbReference type="EMBL" id="CAXITT010000030">
    <property type="protein sequence ID" value="CAL1528295.1"/>
    <property type="molecule type" value="Genomic_DNA"/>
</dbReference>
<dbReference type="Proteomes" id="UP001497497">
    <property type="component" value="Unassembled WGS sequence"/>
</dbReference>
<name>A0AAV2H581_LYMST</name>
<evidence type="ECO:0000313" key="2">
    <source>
        <dbReference type="Proteomes" id="UP001497497"/>
    </source>
</evidence>
<dbReference type="AlphaFoldDB" id="A0AAV2H581"/>
<comment type="caution">
    <text evidence="1">The sequence shown here is derived from an EMBL/GenBank/DDBJ whole genome shotgun (WGS) entry which is preliminary data.</text>
</comment>
<keyword evidence="2" id="KW-1185">Reference proteome</keyword>
<protein>
    <submittedName>
        <fullName evidence="1">Uncharacterized protein</fullName>
    </submittedName>
</protein>